<dbReference type="PANTHER" id="PTHR31632">
    <property type="entry name" value="IRON TRANSPORTER FTH1"/>
    <property type="match status" value="1"/>
</dbReference>
<dbReference type="InterPro" id="IPR004923">
    <property type="entry name" value="FTR1/Fip1/EfeU"/>
</dbReference>
<reference evidence="9" key="1">
    <citation type="submission" date="2018-05" db="EMBL/GenBank/DDBJ databases">
        <authorList>
            <person name="Li Y."/>
        </authorList>
    </citation>
    <scope>NUCLEOTIDE SEQUENCE [LARGE SCALE GENOMIC DNA]</scope>
    <source>
        <strain evidence="9">sk1b4</strain>
    </source>
</reference>
<comment type="caution">
    <text evidence="8">The sequence shown here is derived from an EMBL/GenBank/DDBJ whole genome shotgun (WGS) entry which is preliminary data.</text>
</comment>
<keyword evidence="5 6" id="KW-0472">Membrane</keyword>
<name>A0A2V1K8D3_9ACTO</name>
<dbReference type="AlphaFoldDB" id="A0A2V1K8D3"/>
<feature type="transmembrane region" description="Helical" evidence="6">
    <location>
        <begin position="430"/>
        <end position="450"/>
    </location>
</feature>
<feature type="transmembrane region" description="Helical" evidence="6">
    <location>
        <begin position="246"/>
        <end position="268"/>
    </location>
</feature>
<organism evidence="8 9">
    <name type="scientific">Ancrocorticia populi</name>
    <dbReference type="NCBI Taxonomy" id="2175228"/>
    <lineage>
        <taxon>Bacteria</taxon>
        <taxon>Bacillati</taxon>
        <taxon>Actinomycetota</taxon>
        <taxon>Actinomycetes</taxon>
        <taxon>Actinomycetales</taxon>
        <taxon>Actinomycetaceae</taxon>
        <taxon>Ancrocorticia</taxon>
    </lineage>
</organism>
<dbReference type="EMBL" id="QETB01000005">
    <property type="protein sequence ID" value="PWF25767.1"/>
    <property type="molecule type" value="Genomic_DNA"/>
</dbReference>
<feature type="transmembrane region" description="Helical" evidence="6">
    <location>
        <begin position="316"/>
        <end position="337"/>
    </location>
</feature>
<comment type="similarity">
    <text evidence="2">Belongs to the oxidase-dependent Fe transporter (OFeT) (TC 9.A.10.1) family.</text>
</comment>
<keyword evidence="4 6" id="KW-1133">Transmembrane helix</keyword>
<evidence type="ECO:0000256" key="2">
    <source>
        <dbReference type="ARBA" id="ARBA00008333"/>
    </source>
</evidence>
<keyword evidence="3 6" id="KW-0812">Transmembrane</keyword>
<feature type="transmembrane region" description="Helical" evidence="6">
    <location>
        <begin position="482"/>
        <end position="498"/>
    </location>
</feature>
<feature type="transmembrane region" description="Helical" evidence="6">
    <location>
        <begin position="357"/>
        <end position="374"/>
    </location>
</feature>
<evidence type="ECO:0000313" key="8">
    <source>
        <dbReference type="EMBL" id="PWF25767.1"/>
    </source>
</evidence>
<evidence type="ECO:0000256" key="4">
    <source>
        <dbReference type="ARBA" id="ARBA00022989"/>
    </source>
</evidence>
<dbReference type="OrthoDB" id="8215804at2"/>
<feature type="chain" id="PRO_5015930201" evidence="7">
    <location>
        <begin position="23"/>
        <end position="521"/>
    </location>
</feature>
<proteinExistence type="inferred from homology"/>
<dbReference type="Proteomes" id="UP000245283">
    <property type="component" value="Unassembled WGS sequence"/>
</dbReference>
<sequence length="521" mass="55917">MFAMVIALCIVFLPFLSSPSYAADKDWDSYADQMIEKIEQIPDQYAAEDISGVETSIRQAYYEIHQVSGMEAEIDHRLGEDRSDAFVSQLLSLRDLSQNGVSQEEIEAATSETIELLQTNVADLKDAPEINDKWSRVATRSIDQVEAAKTAYAAGDYSTAANAARDAYLAHYEADGLEKATISYIGQSRVSEVESMFTQLRQTGRDGEISVDEFNAKADELISALTEDATELDALTSSGELGWTGFWASFAILLREGAEALLVVAAVVTYAMKAGRKDQLVGILVGVAGALAISIGLAFAFSKITSSAATGFGQEVIEGVTGLLAVVMLIWVSNWILSKSSGNKWQKYIEHTAGEGTSSGGVFALASVAFLAVLREGAETILFFSPIIAASKTGADHAKMWLGIGAAVIILAIMFTLIWVFGVRLPMKAFFKWTSVLLGILAVTIAGGAIKEFQDATLVHATAVGGVPEVSWLGLYPTVETLAAQAFVIIILVILAVLQRRSANQSRQQATQDDPAATHTK</sequence>
<feature type="transmembrane region" description="Helical" evidence="6">
    <location>
        <begin position="280"/>
        <end position="304"/>
    </location>
</feature>
<protein>
    <submittedName>
        <fullName evidence="8">OfeT family oxidase-dependent iron (Fe2+) transporter</fullName>
    </submittedName>
</protein>
<evidence type="ECO:0000256" key="5">
    <source>
        <dbReference type="ARBA" id="ARBA00023136"/>
    </source>
</evidence>
<keyword evidence="9" id="KW-1185">Reference proteome</keyword>
<evidence type="ECO:0000256" key="1">
    <source>
        <dbReference type="ARBA" id="ARBA00004141"/>
    </source>
</evidence>
<dbReference type="GO" id="GO:0033573">
    <property type="term" value="C:high-affinity iron permease complex"/>
    <property type="evidence" value="ECO:0007669"/>
    <property type="project" value="InterPro"/>
</dbReference>
<dbReference type="Pfam" id="PF03239">
    <property type="entry name" value="FTR1"/>
    <property type="match status" value="1"/>
</dbReference>
<evidence type="ECO:0000313" key="9">
    <source>
        <dbReference type="Proteomes" id="UP000245283"/>
    </source>
</evidence>
<evidence type="ECO:0000256" key="6">
    <source>
        <dbReference type="SAM" id="Phobius"/>
    </source>
</evidence>
<feature type="signal peptide" evidence="7">
    <location>
        <begin position="1"/>
        <end position="22"/>
    </location>
</feature>
<dbReference type="PANTHER" id="PTHR31632:SF2">
    <property type="entry name" value="PLASMA MEMBRANE IRON PERMEASE"/>
    <property type="match status" value="1"/>
</dbReference>
<evidence type="ECO:0000256" key="3">
    <source>
        <dbReference type="ARBA" id="ARBA00022692"/>
    </source>
</evidence>
<feature type="transmembrane region" description="Helical" evidence="6">
    <location>
        <begin position="400"/>
        <end position="423"/>
    </location>
</feature>
<keyword evidence="7" id="KW-0732">Signal</keyword>
<comment type="subcellular location">
    <subcellularLocation>
        <location evidence="1">Membrane</location>
        <topology evidence="1">Multi-pass membrane protein</topology>
    </subcellularLocation>
</comment>
<accession>A0A2V1K8D3</accession>
<evidence type="ECO:0000256" key="7">
    <source>
        <dbReference type="SAM" id="SignalP"/>
    </source>
</evidence>
<gene>
    <name evidence="8" type="ORF">DD236_10035</name>
</gene>
<dbReference type="GO" id="GO:0015093">
    <property type="term" value="F:ferrous iron transmembrane transporter activity"/>
    <property type="evidence" value="ECO:0007669"/>
    <property type="project" value="TreeGrafter"/>
</dbReference>